<dbReference type="AlphaFoldDB" id="A0A2P2QQA3"/>
<evidence type="ECO:0000313" key="1">
    <source>
        <dbReference type="EMBL" id="MBX69071.1"/>
    </source>
</evidence>
<sequence length="46" mass="5250">MQLHDNDLMQHFEIPQHVRQLLGLFLGFSKHSSSSSSAIAYLVDNH</sequence>
<proteinExistence type="predicted"/>
<protein>
    <submittedName>
        <fullName evidence="1">Uncharacterized protein</fullName>
    </submittedName>
</protein>
<reference evidence="1" key="1">
    <citation type="submission" date="2018-02" db="EMBL/GenBank/DDBJ databases">
        <title>Rhizophora mucronata_Transcriptome.</title>
        <authorList>
            <person name="Meera S.P."/>
            <person name="Sreeshan A."/>
            <person name="Augustine A."/>
        </authorList>
    </citation>
    <scope>NUCLEOTIDE SEQUENCE</scope>
    <source>
        <tissue evidence="1">Leaf</tissue>
    </source>
</reference>
<organism evidence="1">
    <name type="scientific">Rhizophora mucronata</name>
    <name type="common">Asiatic mangrove</name>
    <dbReference type="NCBI Taxonomy" id="61149"/>
    <lineage>
        <taxon>Eukaryota</taxon>
        <taxon>Viridiplantae</taxon>
        <taxon>Streptophyta</taxon>
        <taxon>Embryophyta</taxon>
        <taxon>Tracheophyta</taxon>
        <taxon>Spermatophyta</taxon>
        <taxon>Magnoliopsida</taxon>
        <taxon>eudicotyledons</taxon>
        <taxon>Gunneridae</taxon>
        <taxon>Pentapetalae</taxon>
        <taxon>rosids</taxon>
        <taxon>fabids</taxon>
        <taxon>Malpighiales</taxon>
        <taxon>Rhizophoraceae</taxon>
        <taxon>Rhizophora</taxon>
    </lineage>
</organism>
<accession>A0A2P2QQA3</accession>
<dbReference type="EMBL" id="GGEC01088587">
    <property type="protein sequence ID" value="MBX69071.1"/>
    <property type="molecule type" value="Transcribed_RNA"/>
</dbReference>
<name>A0A2P2QQA3_RHIMU</name>